<proteinExistence type="predicted"/>
<dbReference type="EMBL" id="JAINUG010000009">
    <property type="protein sequence ID" value="KAJ8415405.1"/>
    <property type="molecule type" value="Genomic_DNA"/>
</dbReference>
<dbReference type="Proteomes" id="UP001221898">
    <property type="component" value="Unassembled WGS sequence"/>
</dbReference>
<evidence type="ECO:0000313" key="2">
    <source>
        <dbReference type="EMBL" id="KAJ8415405.1"/>
    </source>
</evidence>
<dbReference type="AlphaFoldDB" id="A0AAD7T6S6"/>
<keyword evidence="3" id="KW-1185">Reference proteome</keyword>
<reference evidence="2" key="1">
    <citation type="journal article" date="2023" name="Science">
        <title>Genome structures resolve the early diversification of teleost fishes.</title>
        <authorList>
            <person name="Parey E."/>
            <person name="Louis A."/>
            <person name="Montfort J."/>
            <person name="Bouchez O."/>
            <person name="Roques C."/>
            <person name="Iampietro C."/>
            <person name="Lluch J."/>
            <person name="Castinel A."/>
            <person name="Donnadieu C."/>
            <person name="Desvignes T."/>
            <person name="Floi Bucao C."/>
            <person name="Jouanno E."/>
            <person name="Wen M."/>
            <person name="Mejri S."/>
            <person name="Dirks R."/>
            <person name="Jansen H."/>
            <person name="Henkel C."/>
            <person name="Chen W.J."/>
            <person name="Zahm M."/>
            <person name="Cabau C."/>
            <person name="Klopp C."/>
            <person name="Thompson A.W."/>
            <person name="Robinson-Rechavi M."/>
            <person name="Braasch I."/>
            <person name="Lecointre G."/>
            <person name="Bobe J."/>
            <person name="Postlethwait J.H."/>
            <person name="Berthelot C."/>
            <person name="Roest Crollius H."/>
            <person name="Guiguen Y."/>
        </authorList>
    </citation>
    <scope>NUCLEOTIDE SEQUENCE</scope>
    <source>
        <strain evidence="2">NC1722</strain>
    </source>
</reference>
<feature type="region of interest" description="Disordered" evidence="1">
    <location>
        <begin position="1"/>
        <end position="24"/>
    </location>
</feature>
<comment type="caution">
    <text evidence="2">The sequence shown here is derived from an EMBL/GenBank/DDBJ whole genome shotgun (WGS) entry which is preliminary data.</text>
</comment>
<gene>
    <name evidence="2" type="ORF">AAFF_G00423850</name>
</gene>
<sequence>MGVEFQAPLIWPRPPPPPGGSEAARNVTCGAARALPSAVPLKTGWGESIAHSSVSRPFVIVICREGASAFVEPQKPRSRLFINAVVVEAGGGPFNKPVS</sequence>
<evidence type="ECO:0000256" key="1">
    <source>
        <dbReference type="SAM" id="MobiDB-lite"/>
    </source>
</evidence>
<name>A0AAD7T6S6_9TELE</name>
<organism evidence="2 3">
    <name type="scientific">Aldrovandia affinis</name>
    <dbReference type="NCBI Taxonomy" id="143900"/>
    <lineage>
        <taxon>Eukaryota</taxon>
        <taxon>Metazoa</taxon>
        <taxon>Chordata</taxon>
        <taxon>Craniata</taxon>
        <taxon>Vertebrata</taxon>
        <taxon>Euteleostomi</taxon>
        <taxon>Actinopterygii</taxon>
        <taxon>Neopterygii</taxon>
        <taxon>Teleostei</taxon>
        <taxon>Notacanthiformes</taxon>
        <taxon>Halosauridae</taxon>
        <taxon>Aldrovandia</taxon>
    </lineage>
</organism>
<evidence type="ECO:0000313" key="3">
    <source>
        <dbReference type="Proteomes" id="UP001221898"/>
    </source>
</evidence>
<accession>A0AAD7T6S6</accession>
<protein>
    <submittedName>
        <fullName evidence="2">Uncharacterized protein</fullName>
    </submittedName>
</protein>